<dbReference type="PANTHER" id="PTHR35848:SF6">
    <property type="entry name" value="CUPIN TYPE-2 DOMAIN-CONTAINING PROTEIN"/>
    <property type="match status" value="1"/>
</dbReference>
<feature type="domain" description="Cupin type-2" evidence="2">
    <location>
        <begin position="39"/>
        <end position="105"/>
    </location>
</feature>
<dbReference type="GO" id="GO:0046872">
    <property type="term" value="F:metal ion binding"/>
    <property type="evidence" value="ECO:0007669"/>
    <property type="project" value="UniProtKB-KW"/>
</dbReference>
<keyword evidence="1" id="KW-0479">Metal-binding</keyword>
<dbReference type="RefSeq" id="WP_018968242.1">
    <property type="nucleotide sequence ID" value="NZ_KB899223.1"/>
</dbReference>
<dbReference type="InterPro" id="IPR051610">
    <property type="entry name" value="GPI/OXD"/>
</dbReference>
<evidence type="ECO:0000313" key="3">
    <source>
        <dbReference type="EMBL" id="KDR52013.1"/>
    </source>
</evidence>
<protein>
    <submittedName>
        <fullName evidence="3">Cupin domain protein</fullName>
    </submittedName>
</protein>
<dbReference type="Proteomes" id="UP000027442">
    <property type="component" value="Unassembled WGS sequence"/>
</dbReference>
<dbReference type="eggNOG" id="COG1917">
    <property type="taxonomic scope" value="Bacteria"/>
</dbReference>
<keyword evidence="4" id="KW-1185">Reference proteome</keyword>
<dbReference type="Pfam" id="PF07883">
    <property type="entry name" value="Cupin_2"/>
    <property type="match status" value="1"/>
</dbReference>
<dbReference type="PATRIC" id="fig|1122985.7.peg.1992"/>
<sequence>MHIDLNNLEETKIVGFKGGHGEMIMRAFVDEKCRIMRNVLKPGAASGLHKHEENCEVVFVLSGEGTFYCDGKKETVLPGQVHYCPMGHAHYFENNGTEDFVFFAIVPEHH</sequence>
<comment type="caution">
    <text evidence="3">The sequence shown here is derived from an EMBL/GenBank/DDBJ whole genome shotgun (WGS) entry which is preliminary data.</text>
</comment>
<name>A0A069QGM1_HOYLO</name>
<dbReference type="InterPro" id="IPR014710">
    <property type="entry name" value="RmlC-like_jellyroll"/>
</dbReference>
<dbReference type="EMBL" id="JNGW01000082">
    <property type="protein sequence ID" value="KDR52013.1"/>
    <property type="molecule type" value="Genomic_DNA"/>
</dbReference>
<dbReference type="Gene3D" id="2.60.120.10">
    <property type="entry name" value="Jelly Rolls"/>
    <property type="match status" value="1"/>
</dbReference>
<reference evidence="3 4" key="1">
    <citation type="submission" date="2013-08" db="EMBL/GenBank/DDBJ databases">
        <authorList>
            <person name="Weinstock G."/>
            <person name="Sodergren E."/>
            <person name="Wylie T."/>
            <person name="Fulton L."/>
            <person name="Fulton R."/>
            <person name="Fronick C."/>
            <person name="O'Laughlin M."/>
            <person name="Godfrey J."/>
            <person name="Miner T."/>
            <person name="Herter B."/>
            <person name="Appelbaum E."/>
            <person name="Cordes M."/>
            <person name="Lek S."/>
            <person name="Wollam A."/>
            <person name="Pepin K.H."/>
            <person name="Palsikar V.B."/>
            <person name="Mitreva M."/>
            <person name="Wilson R.K."/>
        </authorList>
    </citation>
    <scope>NUCLEOTIDE SEQUENCE [LARGE SCALE GENOMIC DNA]</scope>
    <source>
        <strain evidence="3 4">ATCC 15930</strain>
    </source>
</reference>
<gene>
    <name evidence="3" type="ORF">HMPREF1991_01920</name>
</gene>
<evidence type="ECO:0000256" key="1">
    <source>
        <dbReference type="ARBA" id="ARBA00022723"/>
    </source>
</evidence>
<evidence type="ECO:0000313" key="4">
    <source>
        <dbReference type="Proteomes" id="UP000027442"/>
    </source>
</evidence>
<organism evidence="3 4">
    <name type="scientific">Hoylesella loescheii DSM 19665 = JCM 12249 = ATCC 15930</name>
    <dbReference type="NCBI Taxonomy" id="1122985"/>
    <lineage>
        <taxon>Bacteria</taxon>
        <taxon>Pseudomonadati</taxon>
        <taxon>Bacteroidota</taxon>
        <taxon>Bacteroidia</taxon>
        <taxon>Bacteroidales</taxon>
        <taxon>Prevotellaceae</taxon>
        <taxon>Hoylesella</taxon>
    </lineage>
</organism>
<accession>A0A069QGM1</accession>
<dbReference type="AlphaFoldDB" id="A0A069QGM1"/>
<dbReference type="SUPFAM" id="SSF51182">
    <property type="entry name" value="RmlC-like cupins"/>
    <property type="match status" value="1"/>
</dbReference>
<dbReference type="PANTHER" id="PTHR35848">
    <property type="entry name" value="OXALATE-BINDING PROTEIN"/>
    <property type="match status" value="1"/>
</dbReference>
<evidence type="ECO:0000259" key="2">
    <source>
        <dbReference type="Pfam" id="PF07883"/>
    </source>
</evidence>
<proteinExistence type="predicted"/>
<dbReference type="InterPro" id="IPR011051">
    <property type="entry name" value="RmlC_Cupin_sf"/>
</dbReference>
<dbReference type="HOGENOM" id="CLU_116722_3_2_10"/>
<dbReference type="InterPro" id="IPR013096">
    <property type="entry name" value="Cupin_2"/>
</dbReference>